<dbReference type="NCBIfam" id="TIGR04371">
    <property type="entry name" value="methyltran_NanM"/>
    <property type="match status" value="1"/>
</dbReference>
<gene>
    <name evidence="2" type="ORF">Lepto1489_07395</name>
</gene>
<evidence type="ECO:0000313" key="3">
    <source>
        <dbReference type="Proteomes" id="UP000663255"/>
    </source>
</evidence>
<organism evidence="2 3">
    <name type="scientific">Leptospira interrogans serovar Bataviae</name>
    <dbReference type="NCBI Taxonomy" id="312175"/>
    <lineage>
        <taxon>Bacteria</taxon>
        <taxon>Pseudomonadati</taxon>
        <taxon>Spirochaetota</taxon>
        <taxon>Spirochaetia</taxon>
        <taxon>Leptospirales</taxon>
        <taxon>Leptospiraceae</taxon>
        <taxon>Leptospira</taxon>
    </lineage>
</organism>
<feature type="domain" description="O-methyltransferase C-terminal" evidence="1">
    <location>
        <begin position="174"/>
        <end position="223"/>
    </location>
</feature>
<keyword evidence="2" id="KW-0489">Methyltransferase</keyword>
<dbReference type="InterPro" id="IPR001077">
    <property type="entry name" value="COMT_C"/>
</dbReference>
<dbReference type="AlphaFoldDB" id="A0AAQ0B280"/>
<dbReference type="Proteomes" id="UP000663255">
    <property type="component" value="Chromosome 1"/>
</dbReference>
<keyword evidence="2" id="KW-0808">Transferase</keyword>
<dbReference type="GO" id="GO:0032259">
    <property type="term" value="P:methylation"/>
    <property type="evidence" value="ECO:0007669"/>
    <property type="project" value="UniProtKB-KW"/>
</dbReference>
<dbReference type="InterPro" id="IPR029063">
    <property type="entry name" value="SAM-dependent_MTases_sf"/>
</dbReference>
<dbReference type="Pfam" id="PF00891">
    <property type="entry name" value="Methyltransf_2"/>
    <property type="match status" value="1"/>
</dbReference>
<name>A0AAQ0B280_LEPIR</name>
<reference evidence="2" key="1">
    <citation type="submission" date="2019-09" db="EMBL/GenBank/DDBJ databases">
        <title>Comparative Genomics of Leptospira interrogans Reveals Genome Plasticity - A Common Adaptive Strategy for Survival in Various Hosts.</title>
        <authorList>
            <person name="Ramli S.R."/>
            <person name="Bunk B."/>
            <person name="Goris M."/>
            <person name="Bhuju S."/>
            <person name="Jarek M."/>
            <person name="Sproer C."/>
            <person name="Mustakim S."/>
            <person name="Strommenger B."/>
            <person name="Pessler F."/>
        </authorList>
    </citation>
    <scope>NUCLEOTIDE SEQUENCE</scope>
    <source>
        <strain evidence="2">1489</strain>
    </source>
</reference>
<dbReference type="GO" id="GO:0008171">
    <property type="term" value="F:O-methyltransferase activity"/>
    <property type="evidence" value="ECO:0007669"/>
    <property type="project" value="InterPro"/>
</dbReference>
<dbReference type="EC" id="2.1.1.-" evidence="2"/>
<protein>
    <submittedName>
        <fullName evidence="2">Sugar O-methyltransferase</fullName>
        <ecNumber evidence="2">2.1.1.-</ecNumber>
    </submittedName>
</protein>
<dbReference type="EMBL" id="CP043893">
    <property type="protein sequence ID" value="QOI50286.1"/>
    <property type="molecule type" value="Genomic_DNA"/>
</dbReference>
<dbReference type="SUPFAM" id="SSF53335">
    <property type="entry name" value="S-adenosyl-L-methionine-dependent methyltransferases"/>
    <property type="match status" value="1"/>
</dbReference>
<dbReference type="RefSeq" id="WP_001031896.1">
    <property type="nucleotide sequence ID" value="NZ_CP043880.1"/>
</dbReference>
<evidence type="ECO:0000313" key="2">
    <source>
        <dbReference type="EMBL" id="QOI50286.1"/>
    </source>
</evidence>
<accession>A0AAQ0B280</accession>
<dbReference type="InterPro" id="IPR030807">
    <property type="entry name" value="Methyltran_NanM"/>
</dbReference>
<proteinExistence type="predicted"/>
<evidence type="ECO:0000259" key="1">
    <source>
        <dbReference type="Pfam" id="PF00891"/>
    </source>
</evidence>
<sequence length="361" mass="42454">MNKFKLENDQELLNILMSDQALEQNSLYKPGDYWLKYSRRIYEEILRSGIENFRSKVNIGKGYADVISKNPFELIVDPHSIKEKILKKIPNLPIIKRYVSDIYLRWIESVFSQMFSYRSKYYSAIYGSIVRSFANRLKEIDYRIGNPNNVVHFEDQIIGLSYFKAIIRISAFEKKVNLSQCHTLFEIGGGFGATTDLIIRLYPNIKKVVYLDIPPNLYIGTQYLKSIYGNSAVRDYKEIRNMTEIGFVEKSDKLEILTLAPWQLPKLQSQIDIFYNSESFQEMPLAIIQNYSKHINRLMNNRFRNVCLWFYEHTNVANTISPDLVKAELEKHLNLNVKEFKPEFVTYDRSVWMYGTSEEVN</sequence>